<accession>A0A094S751</accession>
<comment type="caution">
    <text evidence="4">The sequence shown here is derived from an EMBL/GenBank/DDBJ whole genome shotgun (WGS) entry which is preliminary data.</text>
</comment>
<dbReference type="PANTHER" id="PTHR43094">
    <property type="entry name" value="AMINOTRANSFERASE"/>
    <property type="match status" value="1"/>
</dbReference>
<gene>
    <name evidence="4" type="ORF">GM51_18980</name>
</gene>
<dbReference type="Pfam" id="PF00202">
    <property type="entry name" value="Aminotran_3"/>
    <property type="match status" value="1"/>
</dbReference>
<dbReference type="FunFam" id="3.40.640.10:FF:000004">
    <property type="entry name" value="Acetylornithine aminotransferase"/>
    <property type="match status" value="1"/>
</dbReference>
<dbReference type="PANTHER" id="PTHR43094:SF1">
    <property type="entry name" value="AMINOTRANSFERASE CLASS-III"/>
    <property type="match status" value="1"/>
</dbReference>
<dbReference type="AlphaFoldDB" id="A0A094S751"/>
<dbReference type="GO" id="GO:0008483">
    <property type="term" value="F:transaminase activity"/>
    <property type="evidence" value="ECO:0007669"/>
    <property type="project" value="InterPro"/>
</dbReference>
<dbReference type="GO" id="GO:0005829">
    <property type="term" value="C:cytosol"/>
    <property type="evidence" value="ECO:0007669"/>
    <property type="project" value="TreeGrafter"/>
</dbReference>
<comment type="cofactor">
    <cofactor evidence="1">
        <name>pyridoxal 5'-phosphate</name>
        <dbReference type="ChEBI" id="CHEBI:597326"/>
    </cofactor>
</comment>
<dbReference type="GO" id="GO:0030170">
    <property type="term" value="F:pyridoxal phosphate binding"/>
    <property type="evidence" value="ECO:0007669"/>
    <property type="project" value="InterPro"/>
</dbReference>
<dbReference type="EMBL" id="JNSL01000174">
    <property type="protein sequence ID" value="KGA13748.1"/>
    <property type="molecule type" value="Genomic_DNA"/>
</dbReference>
<protein>
    <submittedName>
        <fullName evidence="4">Acetylornithine transaminase</fullName>
    </submittedName>
</protein>
<name>A0A094S751_9ZZZZ</name>
<keyword evidence="3" id="KW-0663">Pyridoxal phosphate</keyword>
<evidence type="ECO:0000256" key="2">
    <source>
        <dbReference type="ARBA" id="ARBA00008954"/>
    </source>
</evidence>
<dbReference type="Gene3D" id="3.90.1150.10">
    <property type="entry name" value="Aspartate Aminotransferase, domain 1"/>
    <property type="match status" value="1"/>
</dbReference>
<dbReference type="CDD" id="cd00610">
    <property type="entry name" value="OAT_like"/>
    <property type="match status" value="1"/>
</dbReference>
<reference evidence="4" key="1">
    <citation type="submission" date="2014-06" db="EMBL/GenBank/DDBJ databases">
        <title>Key roles for freshwater Actinobacteria revealed by deep metagenomic sequencing.</title>
        <authorList>
            <person name="Ghai R."/>
            <person name="Mizuno C.M."/>
            <person name="Picazo A."/>
            <person name="Camacho A."/>
            <person name="Rodriguez-Valera F."/>
        </authorList>
    </citation>
    <scope>NUCLEOTIDE SEQUENCE</scope>
</reference>
<dbReference type="Gene3D" id="3.40.640.10">
    <property type="entry name" value="Type I PLP-dependent aspartate aminotransferase-like (Major domain)"/>
    <property type="match status" value="1"/>
</dbReference>
<evidence type="ECO:0000313" key="4">
    <source>
        <dbReference type="EMBL" id="KGA13748.1"/>
    </source>
</evidence>
<dbReference type="PIRSF" id="PIRSF000521">
    <property type="entry name" value="Transaminase_4ab_Lys_Orn"/>
    <property type="match status" value="1"/>
</dbReference>
<sequence length="419" mass="44852">MERRTTVLPTSVKFMTGPLLHAFAKPSKTDFISIVRGKGSLLWDANGRQYIDAIGSLWYCQVGHGRTEIAEAVAAQISTLETYSTFDPFTNQKADELAAKLQSISALPQSRVFLCGSGSEAVDTAMKLARVAQGQAGHPERTIIISRMRGYHGTNYGGTSAQGLPLNKQGFGQLLPEVVQVDSDNLEDLAKFMSDNSKKIAAVIVEPLQGAGGVWPPPPGYLEGARKLCDQHGAFLIFDEVISGFGRMGTWFAADHYGVIPDMLCFAKGVTSGYQPLGGVYVGAAVREALESDPNFFLRHGYTYSGHSSVCAAALANLAIIEREGLVERAKHVGSRLSKGLGALATDGTIDHVRGDGAVWAAGLKPDQNSVTIRDRMIELGVIARAINTDTVAFCPPLVVTDEELDTMIDTFANAAMGK</sequence>
<dbReference type="InterPro" id="IPR015421">
    <property type="entry name" value="PyrdxlP-dep_Trfase_major"/>
</dbReference>
<dbReference type="InterPro" id="IPR005814">
    <property type="entry name" value="Aminotrans_3"/>
</dbReference>
<dbReference type="InterPro" id="IPR015424">
    <property type="entry name" value="PyrdxlP-dep_Trfase"/>
</dbReference>
<comment type="similarity">
    <text evidence="2">Belongs to the class-III pyridoxal-phosphate-dependent aminotransferase family.</text>
</comment>
<dbReference type="InterPro" id="IPR049704">
    <property type="entry name" value="Aminotrans_3_PPA_site"/>
</dbReference>
<dbReference type="InterPro" id="IPR015422">
    <property type="entry name" value="PyrdxlP-dep_Trfase_small"/>
</dbReference>
<evidence type="ECO:0000256" key="3">
    <source>
        <dbReference type="ARBA" id="ARBA00022898"/>
    </source>
</evidence>
<dbReference type="SUPFAM" id="SSF53383">
    <property type="entry name" value="PLP-dependent transferases"/>
    <property type="match status" value="1"/>
</dbReference>
<evidence type="ECO:0000256" key="1">
    <source>
        <dbReference type="ARBA" id="ARBA00001933"/>
    </source>
</evidence>
<proteinExistence type="inferred from homology"/>
<organism evidence="4">
    <name type="scientific">freshwater metagenome</name>
    <dbReference type="NCBI Taxonomy" id="449393"/>
    <lineage>
        <taxon>unclassified sequences</taxon>
        <taxon>metagenomes</taxon>
        <taxon>ecological metagenomes</taxon>
    </lineage>
</organism>
<dbReference type="PROSITE" id="PS00600">
    <property type="entry name" value="AA_TRANSFER_CLASS_3"/>
    <property type="match status" value="1"/>
</dbReference>